<evidence type="ECO:0000313" key="3">
    <source>
        <dbReference type="Proteomes" id="UP000601055"/>
    </source>
</evidence>
<protein>
    <recommendedName>
        <fullName evidence="4">MG2 domain-containing protein</fullName>
    </recommendedName>
</protein>
<accession>A0A923DWU1</accession>
<proteinExistence type="predicted"/>
<feature type="signal peptide" evidence="1">
    <location>
        <begin position="1"/>
        <end position="19"/>
    </location>
</feature>
<keyword evidence="3" id="KW-1185">Reference proteome</keyword>
<dbReference type="Gene3D" id="2.60.40.1930">
    <property type="match status" value="1"/>
</dbReference>
<organism evidence="2 3">
    <name type="scientific">Pedobacter planticolens</name>
    <dbReference type="NCBI Taxonomy" id="2679964"/>
    <lineage>
        <taxon>Bacteria</taxon>
        <taxon>Pseudomonadati</taxon>
        <taxon>Bacteroidota</taxon>
        <taxon>Sphingobacteriia</taxon>
        <taxon>Sphingobacteriales</taxon>
        <taxon>Sphingobacteriaceae</taxon>
        <taxon>Pedobacter</taxon>
    </lineage>
</organism>
<feature type="chain" id="PRO_5037779964" description="MG2 domain-containing protein" evidence="1">
    <location>
        <begin position="20"/>
        <end position="793"/>
    </location>
</feature>
<evidence type="ECO:0000256" key="1">
    <source>
        <dbReference type="SAM" id="SignalP"/>
    </source>
</evidence>
<keyword evidence="1" id="KW-0732">Signal</keyword>
<dbReference type="RefSeq" id="WP_182920618.1">
    <property type="nucleotide sequence ID" value="NZ_WNXD01000001.1"/>
</dbReference>
<comment type="caution">
    <text evidence="2">The sequence shown here is derived from an EMBL/GenBank/DDBJ whole genome shotgun (WGS) entry which is preliminary data.</text>
</comment>
<evidence type="ECO:0000313" key="2">
    <source>
        <dbReference type="EMBL" id="MBB2143913.1"/>
    </source>
</evidence>
<reference evidence="2" key="1">
    <citation type="submission" date="2019-11" db="EMBL/GenBank/DDBJ databases">
        <title>Description of Pedobacter sp. LMG 31464T.</title>
        <authorList>
            <person name="Carlier A."/>
            <person name="Qi S."/>
            <person name="Vandamme P."/>
        </authorList>
    </citation>
    <scope>NUCLEOTIDE SEQUENCE</scope>
    <source>
        <strain evidence="2">LMG 31464</strain>
    </source>
</reference>
<dbReference type="AlphaFoldDB" id="A0A923DWU1"/>
<evidence type="ECO:0008006" key="4">
    <source>
        <dbReference type="Google" id="ProtNLM"/>
    </source>
</evidence>
<dbReference type="Proteomes" id="UP000601055">
    <property type="component" value="Unassembled WGS sequence"/>
</dbReference>
<name>A0A923DWU1_9SPHI</name>
<sequence length="793" mass="89677">MRFLILYFLFCFGLQTTFAQNSIEQKMAWYALAKPTSNLFVHFDKNVYSNNETSYFTGYLIKEAKTEVAKHTIMSVALIRDVDSTLLFEDKFLINEGLAFGSLVLPDSIPTGNYRFLAYTDRLINGMPEAIFIQNITIKSSIDPAFKANIKLAEAANAESKSYKVLIAATTRDDRFLPKPIKVSYKYGNVRKNTLTDASGQSLITLTPQNNLADPNIYVKLKSEKDSSFINLALPQTKNKALVKFYPEGGNMVAGLSSTIGWEAKDQQQMPLALKAFLYKNKKVIDTIETSSYGIGKFNLTPEIGADYTVKLVHSGFIDTLYHLPMPIEKGLTLNMQNAIAKDTVRLNLKSNGFKKFTILVHNFRTSFLTTPFEMDRDNINIKIPLSDVPKGLTTITIIDSLNRPLAERMFFAHYDNAEKISITTDQKIYKQREKINLKLKLNVDKNALVSIACIQNNRLEIKKMTDIESYSYLNNELSSLPINVKGNGYKDINYLEQILLVKGWRRYTWQGLQAINYTDTTATLDSLKMSGQVTKRKEIKDSLIIASMINERIKLIKTTNKGLFNLNIEDLIAPPEKKIYLFVNGATKASYPTKILIHDDFTTMNQKLTKSTAIEQPILPSSLQNNAELVLKNDEKSIRLKEVVIRNKNDFSFNGTGANACGDYVCSYNNLNCRNHPNGTIGNHPPITGGTYNVNGIPTLYQGCTVVDQKIFFLVKGIHLQKEFYMSDYKDPLEPAFFSTIYWNYATVLNTGKETELSFYTSDITGKFRIVVQGITNKDVIYAEDFFEVKGK</sequence>
<gene>
    <name evidence="2" type="ORF">GM921_00315</name>
</gene>
<dbReference type="EMBL" id="WNXD01000001">
    <property type="protein sequence ID" value="MBB2143913.1"/>
    <property type="molecule type" value="Genomic_DNA"/>
</dbReference>